<dbReference type="Proteomes" id="UP001597151">
    <property type="component" value="Unassembled WGS sequence"/>
</dbReference>
<sequence length="679" mass="74020">MQERTVDHAAGGPSSRRLFYYNAGFLTQPRIRRILELAGHELRLGVPADTDRIAVWGHSPYAARGEAMARQTGAGLVRIEDAFLRSVHPGRDGDLPLGLIIDSRGMHFDPAQPSDLEVLLATHPLDDSALLDQARAAMARLQEADLSKYNTHDQGAPLPAPGYVLLIDQTRGDASVRQGRADSNTFREMLFHAVQDNPGARFLVKTHPETNAGHRPGYFDPETLALAPGADITLLDAPVSPRALLEGAIAVYTVSSQMGFEAILAGHKPHVFGQPFYAGWGLSHDFTPLTRRQRRLTRAQLFAAAMILYPVWYDPCRDRLCSLDTAISALEAQVRAWREDRLGWQASGMRLWKRGAINGFFGAVRPVRFRDGTPRDGRRAMVWAGRSDGAPDGAVRVEDGFLRSRGLGADLVPPLSLVCDDLGIYYDPQRESRLERMIASRATLRPDQAARARALVQALIAQGVSKYNLGLDAPDIRSLATNRRVVLVPGQVEDDASIKLGAGEIRTNRALLEAARATDPGAFVIYKPHPDVEAGLRPGALADAEDLADLVLPGTDPAPLLEQVDTVWTMTSLLGFEALIRGRRVVTLGAPFYAGWGLTDHRGPTLPRRQAHVSLEGLVHAALIDYPRYRDPVTGLPCPAEVAVERLASGAVARGGLSIRLLAKAQGLFAGYAHLWRRG</sequence>
<accession>A0ABW3TBS4</accession>
<keyword evidence="2" id="KW-1185">Reference proteome</keyword>
<comment type="caution">
    <text evidence="1">The sequence shown here is derived from an EMBL/GenBank/DDBJ whole genome shotgun (WGS) entry which is preliminary data.</text>
</comment>
<dbReference type="CDD" id="cd16440">
    <property type="entry name" value="beta_Kdo_transferase_KpsC_1"/>
    <property type="match status" value="1"/>
</dbReference>
<dbReference type="RefSeq" id="WP_380788720.1">
    <property type="nucleotide sequence ID" value="NZ_JBHTKR010000001.1"/>
</dbReference>
<name>A0ABW3TBS4_9RHOB</name>
<dbReference type="InterPro" id="IPR007833">
    <property type="entry name" value="Capsule_polysaccharide_synth"/>
</dbReference>
<evidence type="ECO:0000313" key="2">
    <source>
        <dbReference type="Proteomes" id="UP001597151"/>
    </source>
</evidence>
<protein>
    <submittedName>
        <fullName evidence="1">Capsular polysaccharide biosynthesis protein</fullName>
    </submittedName>
</protein>
<gene>
    <name evidence="1" type="ORF">ACFQ3C_01980</name>
</gene>
<reference evidence="2" key="1">
    <citation type="journal article" date="2019" name="Int. J. Syst. Evol. Microbiol.">
        <title>The Global Catalogue of Microorganisms (GCM) 10K type strain sequencing project: providing services to taxonomists for standard genome sequencing and annotation.</title>
        <authorList>
            <consortium name="The Broad Institute Genomics Platform"/>
            <consortium name="The Broad Institute Genome Sequencing Center for Infectious Disease"/>
            <person name="Wu L."/>
            <person name="Ma J."/>
        </authorList>
    </citation>
    <scope>NUCLEOTIDE SEQUENCE [LARGE SCALE GENOMIC DNA]</scope>
    <source>
        <strain evidence="2">CCUG 55328</strain>
    </source>
</reference>
<dbReference type="Pfam" id="PF05159">
    <property type="entry name" value="Capsule_synth"/>
    <property type="match status" value="3"/>
</dbReference>
<dbReference type="CDD" id="cd16439">
    <property type="entry name" value="beta_Kdo_transferase_KpsC_2"/>
    <property type="match status" value="1"/>
</dbReference>
<evidence type="ECO:0000313" key="1">
    <source>
        <dbReference type="EMBL" id="MFD1193437.1"/>
    </source>
</evidence>
<organism evidence="1 2">
    <name type="scientific">Seohaeicola saemankumensis</name>
    <dbReference type="NCBI Taxonomy" id="481181"/>
    <lineage>
        <taxon>Bacteria</taxon>
        <taxon>Pseudomonadati</taxon>
        <taxon>Pseudomonadota</taxon>
        <taxon>Alphaproteobacteria</taxon>
        <taxon>Rhodobacterales</taxon>
        <taxon>Roseobacteraceae</taxon>
        <taxon>Seohaeicola</taxon>
    </lineage>
</organism>
<dbReference type="EMBL" id="JBHTKR010000001">
    <property type="protein sequence ID" value="MFD1193437.1"/>
    <property type="molecule type" value="Genomic_DNA"/>
</dbReference>
<proteinExistence type="predicted"/>